<evidence type="ECO:0000313" key="3">
    <source>
        <dbReference type="EMBL" id="QCN89231.1"/>
    </source>
</evidence>
<dbReference type="InterPro" id="IPR016181">
    <property type="entry name" value="Acyl_CoA_acyltransferase"/>
</dbReference>
<protein>
    <submittedName>
        <fullName evidence="2">GNAT family N-acetyltransferase</fullName>
    </submittedName>
</protein>
<reference evidence="3 5" key="1">
    <citation type="submission" date="2018-04" db="EMBL/GenBank/DDBJ databases">
        <title>Complete genome sequences of Streptomyces griseoviridis K61 and characterization of antagonistic properties of biological control agents.</title>
        <authorList>
            <person name="Mariita R.M."/>
            <person name="Sello J.K."/>
        </authorList>
    </citation>
    <scope>NUCLEOTIDE SEQUENCE [LARGE SCALE GENOMIC DNA]</scope>
    <source>
        <strain evidence="3 5">K61</strain>
    </source>
</reference>
<dbReference type="PROSITE" id="PS51186">
    <property type="entry name" value="GNAT"/>
    <property type="match status" value="1"/>
</dbReference>
<dbReference type="EMBL" id="CP034687">
    <property type="protein sequence ID" value="AZS83915.1"/>
    <property type="molecule type" value="Genomic_DNA"/>
</dbReference>
<dbReference type="Pfam" id="PF00583">
    <property type="entry name" value="Acetyltransf_1"/>
    <property type="match status" value="1"/>
</dbReference>
<name>A0A3S9Z828_STRGD</name>
<dbReference type="InterPro" id="IPR052523">
    <property type="entry name" value="Trichothecene_AcTrans"/>
</dbReference>
<dbReference type="AlphaFoldDB" id="A0A3S9Z828"/>
<dbReference type="GO" id="GO:0016747">
    <property type="term" value="F:acyltransferase activity, transferring groups other than amino-acyl groups"/>
    <property type="evidence" value="ECO:0007669"/>
    <property type="project" value="InterPro"/>
</dbReference>
<feature type="domain" description="N-acetyltransferase" evidence="1">
    <location>
        <begin position="68"/>
        <end position="210"/>
    </location>
</feature>
<keyword evidence="5" id="KW-1185">Reference proteome</keyword>
<dbReference type="SUPFAM" id="SSF55729">
    <property type="entry name" value="Acyl-CoA N-acyltransferases (Nat)"/>
    <property type="match status" value="1"/>
</dbReference>
<evidence type="ECO:0000313" key="4">
    <source>
        <dbReference type="Proteomes" id="UP000271291"/>
    </source>
</evidence>
<accession>A0A3S9Z828</accession>
<evidence type="ECO:0000259" key="1">
    <source>
        <dbReference type="PROSITE" id="PS51186"/>
    </source>
</evidence>
<organism evidence="2 4">
    <name type="scientific">Streptomyces griseoviridis</name>
    <dbReference type="NCBI Taxonomy" id="45398"/>
    <lineage>
        <taxon>Bacteria</taxon>
        <taxon>Bacillati</taxon>
        <taxon>Actinomycetota</taxon>
        <taxon>Actinomycetes</taxon>
        <taxon>Kitasatosporales</taxon>
        <taxon>Streptomycetaceae</taxon>
        <taxon>Streptomyces</taxon>
    </lineage>
</organism>
<keyword evidence="2" id="KW-0808">Transferase</keyword>
<dbReference type="InterPro" id="IPR000182">
    <property type="entry name" value="GNAT_dom"/>
</dbReference>
<dbReference type="KEGG" id="sgd:ELQ87_06115"/>
<evidence type="ECO:0000313" key="5">
    <source>
        <dbReference type="Proteomes" id="UP000501753"/>
    </source>
</evidence>
<proteinExistence type="predicted"/>
<sequence length="225" mass="24330">MNVPHVTDVATEFSCRPARPDDQEDIVSVYRQSFDRDPVFQWLFPDAASRPSLLESYFTIMVGHTFAQGGAVLRTEDFGAVSMYFPPDAVDQPQNVKDRLLDALRAGLGADSDRTVHLMTMLGASHPTGLPPHYYGTFVAARPHHQGGGLGTRLKKCLFALADEDRAGAYAEASSPRNLALYERLGQRRLGPALTLPDGPPIFPIWRPPTTASRPAGAGAADGGS</sequence>
<dbReference type="OrthoDB" id="7057833at2"/>
<dbReference type="Gene3D" id="3.40.630.30">
    <property type="match status" value="1"/>
</dbReference>
<gene>
    <name evidence="3" type="ORF">DDJ31_33240</name>
    <name evidence="2" type="ORF">ELQ87_06115</name>
</gene>
<dbReference type="Proteomes" id="UP000271291">
    <property type="component" value="Chromosome"/>
</dbReference>
<dbReference type="RefSeq" id="WP_127176823.1">
    <property type="nucleotide sequence ID" value="NZ_CP029078.1"/>
</dbReference>
<dbReference type="EMBL" id="CP029078">
    <property type="protein sequence ID" value="QCN89231.1"/>
    <property type="molecule type" value="Genomic_DNA"/>
</dbReference>
<dbReference type="PANTHER" id="PTHR42791">
    <property type="entry name" value="GNAT FAMILY ACETYLTRANSFERASE"/>
    <property type="match status" value="1"/>
</dbReference>
<reference evidence="2 4" key="2">
    <citation type="submission" date="2018-12" db="EMBL/GenBank/DDBJ databases">
        <title>Streptomyces griseoviridis F1-27 complete genome.</title>
        <authorList>
            <person name="Mariita R.M."/>
            <person name="Sello J.K."/>
        </authorList>
    </citation>
    <scope>NUCLEOTIDE SEQUENCE [LARGE SCALE GENOMIC DNA]</scope>
    <source>
        <strain evidence="2 4">F1-27</strain>
    </source>
</reference>
<dbReference type="Proteomes" id="UP000501753">
    <property type="component" value="Chromosome"/>
</dbReference>
<dbReference type="PANTHER" id="PTHR42791:SF1">
    <property type="entry name" value="N-ACETYLTRANSFERASE DOMAIN-CONTAINING PROTEIN"/>
    <property type="match status" value="1"/>
</dbReference>
<evidence type="ECO:0000313" key="2">
    <source>
        <dbReference type="EMBL" id="AZS83915.1"/>
    </source>
</evidence>